<proteinExistence type="predicted"/>
<dbReference type="Proteomes" id="UP000760472">
    <property type="component" value="Unassembled WGS sequence"/>
</dbReference>
<evidence type="ECO:0000313" key="1">
    <source>
        <dbReference type="EMBL" id="MBN0988416.1"/>
    </source>
</evidence>
<keyword evidence="2" id="KW-1185">Reference proteome</keyword>
<reference evidence="1 2" key="1">
    <citation type="submission" date="2021-02" db="EMBL/GenBank/DDBJ databases">
        <title>A novel species of genus Amphritea isolated from a fishpond in China.</title>
        <authorList>
            <person name="Lu H."/>
        </authorList>
    </citation>
    <scope>NUCLEOTIDE SEQUENCE [LARGE SCALE GENOMIC DNA]</scope>
    <source>
        <strain evidence="1 2">RP18W</strain>
    </source>
</reference>
<gene>
    <name evidence="1" type="ORF">JW498_13665</name>
</gene>
<sequence>MSVILIVLRHDCMGGLPVLDDFFTFLDENHSFSLNLSEIGLKLGDGYEKIAAYFFIGAGLRYLHKR</sequence>
<organism evidence="1 2">
    <name type="scientific">Amphritea pacifica</name>
    <dbReference type="NCBI Taxonomy" id="2811233"/>
    <lineage>
        <taxon>Bacteria</taxon>
        <taxon>Pseudomonadati</taxon>
        <taxon>Pseudomonadota</taxon>
        <taxon>Gammaproteobacteria</taxon>
        <taxon>Oceanospirillales</taxon>
        <taxon>Oceanospirillaceae</taxon>
        <taxon>Amphritea</taxon>
    </lineage>
</organism>
<comment type="caution">
    <text evidence="1">The sequence shown here is derived from an EMBL/GenBank/DDBJ whole genome shotgun (WGS) entry which is preliminary data.</text>
</comment>
<protein>
    <submittedName>
        <fullName evidence="1">Uncharacterized protein</fullName>
    </submittedName>
</protein>
<accession>A0ABS2WA07</accession>
<dbReference type="RefSeq" id="WP_205210184.1">
    <property type="nucleotide sequence ID" value="NZ_JAFFZO010000012.1"/>
</dbReference>
<evidence type="ECO:0000313" key="2">
    <source>
        <dbReference type="Proteomes" id="UP000760472"/>
    </source>
</evidence>
<dbReference type="EMBL" id="JAFFZP010000021">
    <property type="protein sequence ID" value="MBN0988416.1"/>
    <property type="molecule type" value="Genomic_DNA"/>
</dbReference>
<name>A0ABS2WA07_9GAMM</name>